<sequence>MKKLLTVVLFLNIALYGQTELTIATKECLKKASNTQDIEECISANQPKTEVQEIIENLKKKTPACKGISTLDMEECASIEEKVYDEILNKEYKEAMNGLKVQKIKNNLKDAQRKWIAYRDAKCIAEHPLPMYNNTETLGHSYCLINTIKQRAEELANIVENLEYYNRFTFLDKE</sequence>
<reference evidence="2 3" key="2">
    <citation type="journal article" date="2020" name="Microb. Genom.">
        <title>Analysis of complete Campylobacter concisus genomes identifies genomospecies features, secretion systems and novel plasmids and their association with severe ulcerative colitis.</title>
        <authorList>
            <person name="Liu F."/>
            <person name="Chen S."/>
            <person name="Luu L.D.W."/>
            <person name="Lee S.A."/>
            <person name="Tay A.C.Y."/>
            <person name="Wu R."/>
            <person name="Riordan S.M."/>
            <person name="Lan R."/>
            <person name="Liu L."/>
            <person name="Zhang L."/>
        </authorList>
    </citation>
    <scope>NUCLEOTIDE SEQUENCE [LARGE SCALE GENOMIC DNA]</scope>
    <source>
        <strain evidence="2 3">H16O-S1</strain>
    </source>
</reference>
<dbReference type="Proteomes" id="UP000594571">
    <property type="component" value="Chromosome"/>
</dbReference>
<evidence type="ECO:0000313" key="2">
    <source>
        <dbReference type="EMBL" id="QPH97096.1"/>
    </source>
</evidence>
<dbReference type="Pfam" id="PF07007">
    <property type="entry name" value="LprI"/>
    <property type="match status" value="1"/>
</dbReference>
<reference evidence="2 3" key="1">
    <citation type="journal article" date="2018" name="Emerg. Microbes Infect.">
        <title>Genomic analysis of oral Campylobacter concisus strains identified a potential bacterial molecular marker associated with active Crohn's disease.</title>
        <authorList>
            <person name="Liu F."/>
            <person name="Ma R."/>
            <person name="Tay C.Y.A."/>
            <person name="Octavia S."/>
            <person name="Lan R."/>
            <person name="Chung H.K.L."/>
            <person name="Riordan S.M."/>
            <person name="Grimm M.C."/>
            <person name="Leong R.W."/>
            <person name="Tanaka M.M."/>
            <person name="Connor S."/>
            <person name="Zhang L."/>
        </authorList>
    </citation>
    <scope>NUCLEOTIDE SEQUENCE [LARGE SCALE GENOMIC DNA]</scope>
    <source>
        <strain evidence="2 3">H16O-S1</strain>
    </source>
</reference>
<protein>
    <submittedName>
        <fullName evidence="2">DUF1311 domain-containing protein</fullName>
    </submittedName>
</protein>
<dbReference type="AlphaFoldDB" id="A0A7S9RSI9"/>
<proteinExistence type="predicted"/>
<dbReference type="Gene3D" id="1.20.1270.180">
    <property type="match status" value="1"/>
</dbReference>
<accession>A0A7S9RSI9</accession>
<dbReference type="RefSeq" id="WP_103574851.1">
    <property type="nucleotide sequence ID" value="NZ_CABPVI010000007.1"/>
</dbReference>
<feature type="domain" description="Lysozyme inhibitor LprI-like N-terminal" evidence="1">
    <location>
        <begin position="69"/>
        <end position="155"/>
    </location>
</feature>
<organism evidence="2 3">
    <name type="scientific">Campylobacter concisus</name>
    <dbReference type="NCBI Taxonomy" id="199"/>
    <lineage>
        <taxon>Bacteria</taxon>
        <taxon>Pseudomonadati</taxon>
        <taxon>Campylobacterota</taxon>
        <taxon>Epsilonproteobacteria</taxon>
        <taxon>Campylobacterales</taxon>
        <taxon>Campylobacteraceae</taxon>
        <taxon>Campylobacter</taxon>
    </lineage>
</organism>
<evidence type="ECO:0000259" key="1">
    <source>
        <dbReference type="Pfam" id="PF07007"/>
    </source>
</evidence>
<dbReference type="InterPro" id="IPR009739">
    <property type="entry name" value="LprI-like_N"/>
</dbReference>
<dbReference type="EMBL" id="CP049263">
    <property type="protein sequence ID" value="QPH97096.1"/>
    <property type="molecule type" value="Genomic_DNA"/>
</dbReference>
<dbReference type="PANTHER" id="PTHR39176:SF1">
    <property type="entry name" value="PERIPLASMIC PROTEIN"/>
    <property type="match status" value="1"/>
</dbReference>
<evidence type="ECO:0000313" key="3">
    <source>
        <dbReference type="Proteomes" id="UP000594571"/>
    </source>
</evidence>
<gene>
    <name evidence="2" type="ORF">CVS89_02185</name>
</gene>
<dbReference type="PANTHER" id="PTHR39176">
    <property type="entry name" value="PERIPLASMIC PROTEIN-RELATED"/>
    <property type="match status" value="1"/>
</dbReference>
<name>A0A7S9RSI9_9BACT</name>